<protein>
    <submittedName>
        <fullName evidence="1">Uncharacterized protein</fullName>
    </submittedName>
</protein>
<dbReference type="Pfam" id="PF12311">
    <property type="entry name" value="DUF3632"/>
    <property type="match status" value="1"/>
</dbReference>
<dbReference type="AlphaFoldDB" id="A0A0D7BJJ0"/>
<dbReference type="STRING" id="1314674.A0A0D7BJJ0"/>
<reference evidence="1 2" key="1">
    <citation type="journal article" date="2015" name="Fungal Genet. Biol.">
        <title>Evolution of novel wood decay mechanisms in Agaricales revealed by the genome sequences of Fistulina hepatica and Cylindrobasidium torrendii.</title>
        <authorList>
            <person name="Floudas D."/>
            <person name="Held B.W."/>
            <person name="Riley R."/>
            <person name="Nagy L.G."/>
            <person name="Koehler G."/>
            <person name="Ransdell A.S."/>
            <person name="Younus H."/>
            <person name="Chow J."/>
            <person name="Chiniquy J."/>
            <person name="Lipzen A."/>
            <person name="Tritt A."/>
            <person name="Sun H."/>
            <person name="Haridas S."/>
            <person name="LaButti K."/>
            <person name="Ohm R.A."/>
            <person name="Kues U."/>
            <person name="Blanchette R.A."/>
            <person name="Grigoriev I.V."/>
            <person name="Minto R.E."/>
            <person name="Hibbett D.S."/>
        </authorList>
    </citation>
    <scope>NUCLEOTIDE SEQUENCE [LARGE SCALE GENOMIC DNA]</scope>
    <source>
        <strain evidence="1 2">FP15055 ss-10</strain>
    </source>
</reference>
<dbReference type="OrthoDB" id="3350591at2759"/>
<name>A0A0D7BJJ0_9AGAR</name>
<sequence>MTDQLCNILQTYLQSSLSAVDAAKQLRDTVEADEAVEDAAYALFNLVADQVRALTPDASQHEHLVSLLVALKSAETSARDWSELVPLGMVIRELWNISGPEKEDWPAINAFAARLAAGRVLDLDTFGIWTMRAALEGNTETTDREVAAALQWIRYAGSHMKKLSMEGTEATTATKGGPRWSGQGGYNKERWAFWSQRLTEVAAEGSATDTASQKAAVEAVKEILKLN</sequence>
<evidence type="ECO:0000313" key="2">
    <source>
        <dbReference type="Proteomes" id="UP000054007"/>
    </source>
</evidence>
<dbReference type="InterPro" id="IPR022085">
    <property type="entry name" value="OpdG"/>
</dbReference>
<dbReference type="EMBL" id="KN880470">
    <property type="protein sequence ID" value="KIY70264.1"/>
    <property type="molecule type" value="Genomic_DNA"/>
</dbReference>
<accession>A0A0D7BJJ0</accession>
<dbReference type="PANTHER" id="PTHR38797">
    <property type="entry name" value="NUCLEAR PORE COMPLEX PROTEIN NUP85-RELATED"/>
    <property type="match status" value="1"/>
</dbReference>
<dbReference type="InterPro" id="IPR053204">
    <property type="entry name" value="Oxopyrrolidines_Biosynth-assoc"/>
</dbReference>
<dbReference type="PANTHER" id="PTHR38797:SF4">
    <property type="entry name" value="NUCLEAR PORE COMPLEX PROTEIN NUP85"/>
    <property type="match status" value="1"/>
</dbReference>
<evidence type="ECO:0000313" key="1">
    <source>
        <dbReference type="EMBL" id="KIY70264.1"/>
    </source>
</evidence>
<gene>
    <name evidence="1" type="ORF">CYLTODRAFT_419868</name>
</gene>
<keyword evidence="2" id="KW-1185">Reference proteome</keyword>
<organism evidence="1 2">
    <name type="scientific">Cylindrobasidium torrendii FP15055 ss-10</name>
    <dbReference type="NCBI Taxonomy" id="1314674"/>
    <lineage>
        <taxon>Eukaryota</taxon>
        <taxon>Fungi</taxon>
        <taxon>Dikarya</taxon>
        <taxon>Basidiomycota</taxon>
        <taxon>Agaricomycotina</taxon>
        <taxon>Agaricomycetes</taxon>
        <taxon>Agaricomycetidae</taxon>
        <taxon>Agaricales</taxon>
        <taxon>Marasmiineae</taxon>
        <taxon>Physalacriaceae</taxon>
        <taxon>Cylindrobasidium</taxon>
    </lineage>
</organism>
<proteinExistence type="predicted"/>
<dbReference type="Proteomes" id="UP000054007">
    <property type="component" value="Unassembled WGS sequence"/>
</dbReference>